<dbReference type="PANTHER" id="PTHR30561">
    <property type="entry name" value="SMR FAMILY PROTON-DEPENDENT DRUG EFFLUX TRANSPORTER SUGE"/>
    <property type="match status" value="1"/>
</dbReference>
<evidence type="ECO:0000313" key="14">
    <source>
        <dbReference type="EMBL" id="MCC2135584.1"/>
    </source>
</evidence>
<dbReference type="InterPro" id="IPR000390">
    <property type="entry name" value="Small_drug/metabolite_transptr"/>
</dbReference>
<dbReference type="EMBL" id="JAJEQC010000001">
    <property type="protein sequence ID" value="MCC2135584.1"/>
    <property type="molecule type" value="Genomic_DNA"/>
</dbReference>
<keyword evidence="7 12" id="KW-0812">Transmembrane</keyword>
<feature type="domain" description="EamA" evidence="13">
    <location>
        <begin position="5"/>
        <end position="110"/>
    </location>
</feature>
<dbReference type="GO" id="GO:0022857">
    <property type="term" value="F:transmembrane transporter activity"/>
    <property type="evidence" value="ECO:0007669"/>
    <property type="project" value="InterPro"/>
</dbReference>
<evidence type="ECO:0000256" key="1">
    <source>
        <dbReference type="ARBA" id="ARBA00004651"/>
    </source>
</evidence>
<evidence type="ECO:0000256" key="12">
    <source>
        <dbReference type="SAM" id="Phobius"/>
    </source>
</evidence>
<keyword evidence="4" id="KW-0444">Lipid biosynthesis</keyword>
<evidence type="ECO:0000256" key="3">
    <source>
        <dbReference type="ARBA" id="ARBA00022475"/>
    </source>
</evidence>
<keyword evidence="6" id="KW-0441">Lipid A biosynthesis</keyword>
<keyword evidence="3" id="KW-1003">Cell membrane</keyword>
<reference evidence="14" key="1">
    <citation type="submission" date="2021-10" db="EMBL/GenBank/DDBJ databases">
        <title>Anaerobic single-cell dispensing facilitates the cultivation of human gut bacteria.</title>
        <authorList>
            <person name="Afrizal A."/>
        </authorList>
    </citation>
    <scope>NUCLEOTIDE SEQUENCE</scope>
    <source>
        <strain evidence="14">CLA-AA-H250</strain>
    </source>
</reference>
<dbReference type="InterPro" id="IPR000620">
    <property type="entry name" value="EamA_dom"/>
</dbReference>
<protein>
    <submittedName>
        <fullName evidence="14">EamA family transporter</fullName>
    </submittedName>
</protein>
<dbReference type="GO" id="GO:0005886">
    <property type="term" value="C:plasma membrane"/>
    <property type="evidence" value="ECO:0007669"/>
    <property type="project" value="UniProtKB-SubCell"/>
</dbReference>
<dbReference type="AlphaFoldDB" id="A0AAE3AF29"/>
<evidence type="ECO:0000256" key="9">
    <source>
        <dbReference type="ARBA" id="ARBA00022989"/>
    </source>
</evidence>
<evidence type="ECO:0000259" key="13">
    <source>
        <dbReference type="Pfam" id="PF00892"/>
    </source>
</evidence>
<evidence type="ECO:0000256" key="10">
    <source>
        <dbReference type="ARBA" id="ARBA00023098"/>
    </source>
</evidence>
<comment type="subcellular location">
    <subcellularLocation>
        <location evidence="1">Cell membrane</location>
        <topology evidence="1">Multi-pass membrane protein</topology>
    </subcellularLocation>
</comment>
<dbReference type="Gene3D" id="1.10.3730.20">
    <property type="match status" value="1"/>
</dbReference>
<dbReference type="RefSeq" id="WP_308448223.1">
    <property type="nucleotide sequence ID" value="NZ_JAJEQC010000001.1"/>
</dbReference>
<organism evidence="14 15">
    <name type="scientific">Hominenteromicrobium mulieris</name>
    <dbReference type="NCBI Taxonomy" id="2885357"/>
    <lineage>
        <taxon>Bacteria</taxon>
        <taxon>Bacillati</taxon>
        <taxon>Bacillota</taxon>
        <taxon>Clostridia</taxon>
        <taxon>Eubacteriales</taxon>
        <taxon>Oscillospiraceae</taxon>
        <taxon>Hominenteromicrobium</taxon>
    </lineage>
</organism>
<sequence length="114" mass="12881">MWLYFLIAISSVLIADISQIILKKAAMKPYDAWYKAYLNFSVIFAYFLFVVSTVCSVIALRKLPLSLSPMWQSLGQIFVVILSYFFLHEKITKGKLKGIAIIVLGIVIFSLPLG</sequence>
<dbReference type="InterPro" id="IPR037185">
    <property type="entry name" value="EmrE-like"/>
</dbReference>
<evidence type="ECO:0000256" key="5">
    <source>
        <dbReference type="ARBA" id="ARBA00022519"/>
    </source>
</evidence>
<dbReference type="Pfam" id="PF00892">
    <property type="entry name" value="EamA"/>
    <property type="match status" value="1"/>
</dbReference>
<feature type="transmembrane region" description="Helical" evidence="12">
    <location>
        <begin position="37"/>
        <end position="59"/>
    </location>
</feature>
<evidence type="ECO:0000256" key="6">
    <source>
        <dbReference type="ARBA" id="ARBA00022556"/>
    </source>
</evidence>
<keyword evidence="5" id="KW-0997">Cell inner membrane</keyword>
<keyword evidence="15" id="KW-1185">Reference proteome</keyword>
<evidence type="ECO:0000256" key="4">
    <source>
        <dbReference type="ARBA" id="ARBA00022516"/>
    </source>
</evidence>
<feature type="transmembrane region" description="Helical" evidence="12">
    <location>
        <begin position="6"/>
        <end position="25"/>
    </location>
</feature>
<feature type="transmembrane region" description="Helical" evidence="12">
    <location>
        <begin position="71"/>
        <end position="87"/>
    </location>
</feature>
<comment type="caution">
    <text evidence="14">The sequence shown here is derived from an EMBL/GenBank/DDBJ whole genome shotgun (WGS) entry which is preliminary data.</text>
</comment>
<feature type="transmembrane region" description="Helical" evidence="12">
    <location>
        <begin position="96"/>
        <end position="113"/>
    </location>
</feature>
<evidence type="ECO:0000313" key="15">
    <source>
        <dbReference type="Proteomes" id="UP001199424"/>
    </source>
</evidence>
<evidence type="ECO:0000256" key="8">
    <source>
        <dbReference type="ARBA" id="ARBA00022985"/>
    </source>
</evidence>
<comment type="similarity">
    <text evidence="2">Belongs to the EamA transporter family.</text>
</comment>
<name>A0AAE3AF29_9FIRM</name>
<dbReference type="Proteomes" id="UP001199424">
    <property type="component" value="Unassembled WGS sequence"/>
</dbReference>
<evidence type="ECO:0000256" key="7">
    <source>
        <dbReference type="ARBA" id="ARBA00022692"/>
    </source>
</evidence>
<accession>A0AAE3AF29</accession>
<gene>
    <name evidence="14" type="ORF">LKD31_00935</name>
</gene>
<dbReference type="GO" id="GO:0009103">
    <property type="term" value="P:lipopolysaccharide biosynthetic process"/>
    <property type="evidence" value="ECO:0007669"/>
    <property type="project" value="UniProtKB-KW"/>
</dbReference>
<dbReference type="PANTHER" id="PTHR30561:SF9">
    <property type="entry name" value="4-AMINO-4-DEOXY-L-ARABINOSE-PHOSPHOUNDECAPRENOL FLIPPASE SUBUNIT ARNF-RELATED"/>
    <property type="match status" value="1"/>
</dbReference>
<keyword evidence="9 12" id="KW-1133">Transmembrane helix</keyword>
<evidence type="ECO:0000256" key="2">
    <source>
        <dbReference type="ARBA" id="ARBA00007362"/>
    </source>
</evidence>
<dbReference type="SUPFAM" id="SSF103481">
    <property type="entry name" value="Multidrug resistance efflux transporter EmrE"/>
    <property type="match status" value="1"/>
</dbReference>
<evidence type="ECO:0000256" key="11">
    <source>
        <dbReference type="ARBA" id="ARBA00023136"/>
    </source>
</evidence>
<keyword evidence="8" id="KW-0448">Lipopolysaccharide biosynthesis</keyword>
<proteinExistence type="inferred from homology"/>
<keyword evidence="11 12" id="KW-0472">Membrane</keyword>
<keyword evidence="10" id="KW-0443">Lipid metabolism</keyword>